<sequence>MAKEKINREAMYRVLKSLWFTKEQVNFVTLNGGVILVKFDNIEDRTRILNLLPWLFDQYLFAMLPFIKAQELDAYESNITPFWIRIYNIPLEHMDRQVAIDVGKAIGEVMAIDWRDRDGGCKDFIRLRVKIDVSRPLQRVVHLVGREEIETIYTIKMKVYQPSVTYAALLDIPHKNALKKMST</sequence>
<dbReference type="Pfam" id="PF14111">
    <property type="entry name" value="DUF4283"/>
    <property type="match status" value="1"/>
</dbReference>
<evidence type="ECO:0000259" key="1">
    <source>
        <dbReference type="Pfam" id="PF14111"/>
    </source>
</evidence>
<dbReference type="InterPro" id="IPR025558">
    <property type="entry name" value="DUF4283"/>
</dbReference>
<protein>
    <recommendedName>
        <fullName evidence="1">DUF4283 domain-containing protein</fullName>
    </recommendedName>
</protein>
<dbReference type="PANTHER" id="PTHR31286:SF178">
    <property type="entry name" value="DUF4283 DOMAIN-CONTAINING PROTEIN"/>
    <property type="match status" value="1"/>
</dbReference>
<dbReference type="AlphaFoldDB" id="A0A9D3VHR8"/>
<reference evidence="2 3" key="1">
    <citation type="journal article" date="2021" name="Plant Biotechnol. J.">
        <title>Multi-omics assisted identification of the key and species-specific regulatory components of drought-tolerant mechanisms in Gossypium stocksii.</title>
        <authorList>
            <person name="Yu D."/>
            <person name="Ke L."/>
            <person name="Zhang D."/>
            <person name="Wu Y."/>
            <person name="Sun Y."/>
            <person name="Mei J."/>
            <person name="Sun J."/>
            <person name="Sun Y."/>
        </authorList>
    </citation>
    <scope>NUCLEOTIDE SEQUENCE [LARGE SCALE GENOMIC DNA]</scope>
    <source>
        <strain evidence="3">cv. E1</strain>
        <tissue evidence="2">Leaf</tissue>
    </source>
</reference>
<comment type="caution">
    <text evidence="2">The sequence shown here is derived from an EMBL/GenBank/DDBJ whole genome shotgun (WGS) entry which is preliminary data.</text>
</comment>
<dbReference type="EMBL" id="JAIQCV010000007">
    <property type="protein sequence ID" value="KAH1082204.1"/>
    <property type="molecule type" value="Genomic_DNA"/>
</dbReference>
<dbReference type="Proteomes" id="UP000828251">
    <property type="component" value="Unassembled WGS sequence"/>
</dbReference>
<dbReference type="InterPro" id="IPR040256">
    <property type="entry name" value="At4g02000-like"/>
</dbReference>
<dbReference type="OrthoDB" id="994204at2759"/>
<accession>A0A9D3VHR8</accession>
<name>A0A9D3VHR8_9ROSI</name>
<proteinExistence type="predicted"/>
<evidence type="ECO:0000313" key="2">
    <source>
        <dbReference type="EMBL" id="KAH1082204.1"/>
    </source>
</evidence>
<evidence type="ECO:0000313" key="3">
    <source>
        <dbReference type="Proteomes" id="UP000828251"/>
    </source>
</evidence>
<organism evidence="2 3">
    <name type="scientific">Gossypium stocksii</name>
    <dbReference type="NCBI Taxonomy" id="47602"/>
    <lineage>
        <taxon>Eukaryota</taxon>
        <taxon>Viridiplantae</taxon>
        <taxon>Streptophyta</taxon>
        <taxon>Embryophyta</taxon>
        <taxon>Tracheophyta</taxon>
        <taxon>Spermatophyta</taxon>
        <taxon>Magnoliopsida</taxon>
        <taxon>eudicotyledons</taxon>
        <taxon>Gunneridae</taxon>
        <taxon>Pentapetalae</taxon>
        <taxon>rosids</taxon>
        <taxon>malvids</taxon>
        <taxon>Malvales</taxon>
        <taxon>Malvaceae</taxon>
        <taxon>Malvoideae</taxon>
        <taxon>Gossypium</taxon>
    </lineage>
</organism>
<keyword evidence="3" id="KW-1185">Reference proteome</keyword>
<dbReference type="PANTHER" id="PTHR31286">
    <property type="entry name" value="GLYCINE-RICH CELL WALL STRUCTURAL PROTEIN 1.8-LIKE"/>
    <property type="match status" value="1"/>
</dbReference>
<feature type="domain" description="DUF4283" evidence="1">
    <location>
        <begin position="3"/>
        <end position="64"/>
    </location>
</feature>
<gene>
    <name evidence="2" type="ORF">J1N35_021965</name>
</gene>